<reference evidence="2 3" key="1">
    <citation type="journal article" date="2018" name="Evol. Lett.">
        <title>Horizontal gene cluster transfer increased hallucinogenic mushroom diversity.</title>
        <authorList>
            <person name="Reynolds H.T."/>
            <person name="Vijayakumar V."/>
            <person name="Gluck-Thaler E."/>
            <person name="Korotkin H.B."/>
            <person name="Matheny P.B."/>
            <person name="Slot J.C."/>
        </authorList>
    </citation>
    <scope>NUCLEOTIDE SEQUENCE [LARGE SCALE GENOMIC DNA]</scope>
    <source>
        <strain evidence="2 3">2629</strain>
    </source>
</reference>
<protein>
    <submittedName>
        <fullName evidence="2">Uncharacterized protein</fullName>
    </submittedName>
</protein>
<evidence type="ECO:0000313" key="2">
    <source>
        <dbReference type="EMBL" id="PPR04223.1"/>
    </source>
</evidence>
<keyword evidence="3" id="KW-1185">Reference proteome</keyword>
<gene>
    <name evidence="2" type="ORF">CVT24_013305</name>
</gene>
<evidence type="ECO:0000256" key="1">
    <source>
        <dbReference type="SAM" id="MobiDB-lite"/>
    </source>
</evidence>
<sequence length="175" mass="20303">MTIPPVEHRPQSPMDPELESNAPPRSEQQYGAYPDTMVLRSTLIPVHPAYIPTTVGNQCGAPLYVAGIRLPLDQWWAIVGCERESPSGLYEEIDVKFADNEKEPMDVYMLDYKYSADFTLYFVSNDLEDWSKKEVMDFLQRKDEYIERFIEGLGCSEEHAKLCRDNYKWHKGADW</sequence>
<comment type="caution">
    <text evidence="2">The sequence shown here is derived from an EMBL/GenBank/DDBJ whole genome shotgun (WGS) entry which is preliminary data.</text>
</comment>
<dbReference type="InParanoid" id="A0A409YMB9"/>
<proteinExistence type="predicted"/>
<feature type="region of interest" description="Disordered" evidence="1">
    <location>
        <begin position="1"/>
        <end position="29"/>
    </location>
</feature>
<feature type="compositionally biased region" description="Basic and acidic residues" evidence="1">
    <location>
        <begin position="1"/>
        <end position="10"/>
    </location>
</feature>
<accession>A0A409YMB9</accession>
<dbReference type="Proteomes" id="UP000284842">
    <property type="component" value="Unassembled WGS sequence"/>
</dbReference>
<organism evidence="2 3">
    <name type="scientific">Panaeolus cyanescens</name>
    <dbReference type="NCBI Taxonomy" id="181874"/>
    <lineage>
        <taxon>Eukaryota</taxon>
        <taxon>Fungi</taxon>
        <taxon>Dikarya</taxon>
        <taxon>Basidiomycota</taxon>
        <taxon>Agaricomycotina</taxon>
        <taxon>Agaricomycetes</taxon>
        <taxon>Agaricomycetidae</taxon>
        <taxon>Agaricales</taxon>
        <taxon>Agaricineae</taxon>
        <taxon>Galeropsidaceae</taxon>
        <taxon>Panaeolus</taxon>
    </lineage>
</organism>
<name>A0A409YMB9_9AGAR</name>
<evidence type="ECO:0000313" key="3">
    <source>
        <dbReference type="Proteomes" id="UP000284842"/>
    </source>
</evidence>
<dbReference type="AlphaFoldDB" id="A0A409YMB9"/>
<dbReference type="EMBL" id="NHTK01000977">
    <property type="protein sequence ID" value="PPR04223.1"/>
    <property type="molecule type" value="Genomic_DNA"/>
</dbReference>